<evidence type="ECO:0000313" key="3">
    <source>
        <dbReference type="Proteomes" id="UP000594059"/>
    </source>
</evidence>
<evidence type="ECO:0000256" key="1">
    <source>
        <dbReference type="SAM" id="SignalP"/>
    </source>
</evidence>
<sequence length="406" mass="42354">MLQKRLLERTLAVALLSALSLAGSATATGQAPAIDRAAAAAEACMALGDDARIAQCLQQVAPRSPEQQRADAVLDDPATQAAMEAWSRAYEPAMAAHAQALAQRGDVRSLLGAMMIMPVQDAAAGDAPGVLGLQARGWFARARQLGPTDPVVAWVEVTDCHVLGCDRDAAIARLLQVDGDNAAAHLWANGVAMESGDPRAAREDLHAAAVAPRYQPHSGPLLSLLLDARAGAPVPAMDARTSAGMQAATGTGTAADWMAMQALGQWAAIALAPMQGVSRFCAPGSAQLARDPGLRADCKAVLSRLAADDSTLPYAEMATRLLIGLDPGLTGQWTPRLRQLAWWREQSLPLLADLGGVAHRGGTPGAGEYARWVASDGELGAMARLLSHAGIATAPPTEWQLPRQPR</sequence>
<dbReference type="EMBL" id="CP063656">
    <property type="protein sequence ID" value="QOW19589.1"/>
    <property type="molecule type" value="Genomic_DNA"/>
</dbReference>
<keyword evidence="3" id="KW-1185">Reference proteome</keyword>
<dbReference type="KEGG" id="lcic:INQ41_00335"/>
<feature type="signal peptide" evidence="1">
    <location>
        <begin position="1"/>
        <end position="27"/>
    </location>
</feature>
<protein>
    <submittedName>
        <fullName evidence="2">Uncharacterized protein</fullName>
    </submittedName>
</protein>
<dbReference type="AlphaFoldDB" id="A0A7S6ZSM1"/>
<dbReference type="Proteomes" id="UP000594059">
    <property type="component" value="Chromosome"/>
</dbReference>
<feature type="chain" id="PRO_5032325420" evidence="1">
    <location>
        <begin position="28"/>
        <end position="406"/>
    </location>
</feature>
<organism evidence="2 3">
    <name type="scientific">Novilysobacter ciconiae</name>
    <dbReference type="NCBI Taxonomy" id="2781022"/>
    <lineage>
        <taxon>Bacteria</taxon>
        <taxon>Pseudomonadati</taxon>
        <taxon>Pseudomonadota</taxon>
        <taxon>Gammaproteobacteria</taxon>
        <taxon>Lysobacterales</taxon>
        <taxon>Lysobacteraceae</taxon>
        <taxon>Novilysobacter</taxon>
    </lineage>
</organism>
<accession>A0A7S6ZSM1</accession>
<proteinExistence type="predicted"/>
<reference evidence="2 3" key="1">
    <citation type="submission" date="2020-10" db="EMBL/GenBank/DDBJ databases">
        <title>complete genome sequencing of Lysobacter sp. H21R20.</title>
        <authorList>
            <person name="Bae J.-W."/>
            <person name="Lee S.-Y."/>
        </authorList>
    </citation>
    <scope>NUCLEOTIDE SEQUENCE [LARGE SCALE GENOMIC DNA]</scope>
    <source>
        <strain evidence="2 3">H21R20</strain>
    </source>
</reference>
<gene>
    <name evidence="2" type="ORF">INQ41_00335</name>
</gene>
<dbReference type="RefSeq" id="WP_193985245.1">
    <property type="nucleotide sequence ID" value="NZ_CP063656.1"/>
</dbReference>
<evidence type="ECO:0000313" key="2">
    <source>
        <dbReference type="EMBL" id="QOW19589.1"/>
    </source>
</evidence>
<name>A0A7S6ZSM1_9GAMM</name>
<keyword evidence="1" id="KW-0732">Signal</keyword>